<dbReference type="InterPro" id="IPR011013">
    <property type="entry name" value="Gal_mutarotase_sf_dom"/>
</dbReference>
<keyword evidence="2" id="KW-1185">Reference proteome</keyword>
<proteinExistence type="predicted"/>
<dbReference type="SUPFAM" id="SSF74650">
    <property type="entry name" value="Galactose mutarotase-like"/>
    <property type="match status" value="1"/>
</dbReference>
<reference evidence="1 2" key="1">
    <citation type="submission" date="2024-03" db="EMBL/GenBank/DDBJ databases">
        <title>Human intestinal bacterial collection.</title>
        <authorList>
            <person name="Pauvert C."/>
            <person name="Hitch T.C.A."/>
            <person name="Clavel T."/>
        </authorList>
    </citation>
    <scope>NUCLEOTIDE SEQUENCE [LARGE SCALE GENOMIC DNA]</scope>
    <source>
        <strain evidence="1 2">CLA-AP-H27</strain>
    </source>
</reference>
<dbReference type="PANTHER" id="PTHR11122:SF13">
    <property type="entry name" value="GLUCOSE-6-PHOSPHATE 1-EPIMERASE"/>
    <property type="match status" value="1"/>
</dbReference>
<sequence length="295" mass="33059">MIVTLTNHSLTAQIDSIGAQLISLKNTAADTEYIWQRNPAHWKSCSPLLFPTVGNCRDGKYTLNGQTYTIPKHGFCRNADFAVSVLSDQEAAFTLTDSPETRACYPFAFQLKLTYTLTEDSIRIHYTVTNPGTETMYYQLGAHPGFNCPMQSGEHFEDYVLEFEQEETAGYHSYDLNRMEFDMNSCTPILDHASVIPLTHELFANDAIFFTDLRSKKVALKNPATGCGVEVSYPDFSTVAFWTAAATKAPFLCVEPWNGSAIRSDEDDNLLNRHFLQKAEGGESKEYRLGIRIVG</sequence>
<accession>A0ABV1HJQ7</accession>
<organism evidence="1 2">
    <name type="scientific">Ventrimonas faecis</name>
    <dbReference type="NCBI Taxonomy" id="3133170"/>
    <lineage>
        <taxon>Bacteria</taxon>
        <taxon>Bacillati</taxon>
        <taxon>Bacillota</taxon>
        <taxon>Clostridia</taxon>
        <taxon>Lachnospirales</taxon>
        <taxon>Lachnospiraceae</taxon>
        <taxon>Ventrimonas</taxon>
    </lineage>
</organism>
<dbReference type="RefSeq" id="WP_349228841.1">
    <property type="nucleotide sequence ID" value="NZ_JBBMFJ010000007.1"/>
</dbReference>
<dbReference type="InterPro" id="IPR037481">
    <property type="entry name" value="LacX"/>
</dbReference>
<dbReference type="InterPro" id="IPR008183">
    <property type="entry name" value="Aldose_1/G6P_1-epimerase"/>
</dbReference>
<dbReference type="Pfam" id="PF01263">
    <property type="entry name" value="Aldose_epim"/>
    <property type="match status" value="1"/>
</dbReference>
<protein>
    <submittedName>
        <fullName evidence="1">Aldose 1-epimerase family protein</fullName>
    </submittedName>
</protein>
<comment type="caution">
    <text evidence="1">The sequence shown here is derived from an EMBL/GenBank/DDBJ whole genome shotgun (WGS) entry which is preliminary data.</text>
</comment>
<name>A0ABV1HJQ7_9FIRM</name>
<dbReference type="EMBL" id="JBBMFJ010000007">
    <property type="protein sequence ID" value="MEQ2562551.1"/>
    <property type="molecule type" value="Genomic_DNA"/>
</dbReference>
<dbReference type="InterPro" id="IPR014718">
    <property type="entry name" value="GH-type_carb-bd"/>
</dbReference>
<dbReference type="Proteomes" id="UP001437460">
    <property type="component" value="Unassembled WGS sequence"/>
</dbReference>
<gene>
    <name evidence="1" type="ORF">WMO41_05165</name>
</gene>
<evidence type="ECO:0000313" key="2">
    <source>
        <dbReference type="Proteomes" id="UP001437460"/>
    </source>
</evidence>
<dbReference type="PANTHER" id="PTHR11122">
    <property type="entry name" value="APOSPORY-ASSOCIATED PROTEIN C-RELATED"/>
    <property type="match status" value="1"/>
</dbReference>
<evidence type="ECO:0000313" key="1">
    <source>
        <dbReference type="EMBL" id="MEQ2562551.1"/>
    </source>
</evidence>
<dbReference type="Gene3D" id="2.70.98.10">
    <property type="match status" value="1"/>
</dbReference>
<dbReference type="CDD" id="cd09024">
    <property type="entry name" value="Aldose_epim_lacX"/>
    <property type="match status" value="1"/>
</dbReference>